<evidence type="ECO:0000256" key="2">
    <source>
        <dbReference type="ARBA" id="ARBA00022691"/>
    </source>
</evidence>
<dbReference type="InterPro" id="IPR029063">
    <property type="entry name" value="SAM-dependent_MTases_sf"/>
</dbReference>
<dbReference type="Gene3D" id="3.40.50.150">
    <property type="entry name" value="Vaccinia Virus protein VP39"/>
    <property type="match status" value="1"/>
</dbReference>
<accession>A0A366EFR2</accession>
<dbReference type="Gene3D" id="3.40.50.300">
    <property type="entry name" value="P-loop containing nucleotide triphosphate hydrolases"/>
    <property type="match status" value="2"/>
</dbReference>
<proteinExistence type="predicted"/>
<sequence length="1699" mass="187136">MKHDQFTLPFLDTTSLGGTLSLYGGFPTAGFPTAKSPALPEMTFEPEAAGVLDAPDPTRRTVPAHDYRLAGDRRLAQGWKARARDNLAAIRLMTAIEAEGRHARPDEQESLAKFTAFGATDLADKLFRRAGEGFASAWEDLGLELEELVSREDLANLKRATQYAHFTPEFMIRAIWRALRGIGFDGGRVLEPGCGTGLFFALAPEALAGKLALTGVEMDAVTARIAKLLYPNARIRHEDFTKARLPDVFDLAIGNPPFSDRTVRADDPTGELRLSLHDYFIARSIERLRPGGLAAFVTSRWTLDKVDQTARAHIASMADLIGAVRLPQGAMNAAAGTDVVVDILFLQKRDAEATAGGTAWDGLAEAVPAEGGDAALAINRYFVEHPDMVLGDHARTSSAYGPVYTCRPVLSTAGALADLLTQALDRLPRDLFKPIAAILAKDPSPIAVRVGTAAEGATIKEGSYLVHDGALVQIIYGAPQPVAVREGKGTEGIPAKHARIIRGLISVRNAVREVLRDQADDRPWGSAQIRLRSAYASFVRNFGPINLTTISETVNAEGETRETFRRPNLQPFLDDPDVWLVASIEDYDLESGTAKQGPIFRERVLHPETTPLIETAEDALAVTLHETGGVDLDRIAELLGRSRETTIAELGERIYLDPEAAVAQDRDVWVTADAYLSGKIRTKLGAAVAAATLDERYRRNVAALERTLPEDLKPSDITARLGAPWIPADVVAAFSEDVLGVQTPVYHTVEIASWSINVHAFTPVASSSTDWGTSRRHAGELLMDALNASLPQIYDVFTEDGVEKRVLNAADTEAAKDKLARIKAAFETWVWKDVERADRLARIYNDRFNNLVPRHFDGSHLKIPGASSVISFYAHQKRVIWRIVASGTTYVAHAVGAGKTFSLAAAIMEQKRLGLITKAMMVVPGHCLVQASREFLQLYPTARILVADETNFVKDKRQRFLARAATAQWDCIIITHSAFKFIPCPADFERRLITQQMQSYSDLLERVDGADRLSRKRIERMKEGLEEDLERLKSRKDDMLTLAEIGVDQMIVDEAQEFRKLSFGTNQTTLKGVDPDGSQRAWDLYVKTRYIDATRNPGRALIAASGTPIANSLAELFTLQRFIQPDALRERGIQEFDAWAANFGETRTELELQPSGLYKPVTRFCEFVNVPDLMAITRMSTDVVLKSDLRRYLRLPTIAGGRRQIIAAPASEAFLSYQRHLAERIKTIEQRQRKPQKGDDILLSVITDGRHAAIDLRFVRSSQENEPENKLNALIDKVHEIWVRTANHRFTRADGVPYALPGAAQMIFSDLGTIAAEETRGFSAYRWIRDCLVARGVPASQIAFMQDYKKSSAKQRLFNAVNGGQVRILIGSSETMGTGVNAQRRLKALHHLDVPWLPSQIEQREGRIERQGNEHDEIEIYAYATKRSVDATGWQILERKARFIDAAMAGDRSVRRIEDAGSQANQFALAKAIASGDERLMRKAGTASEIARLVRLRDSHFDDQIALRRKIGYGDKSLAGATQRIAEIAQDLAQRTPTRGDAFVMTVGDRKLTERKAAGEALIALMKQLKPKKPGATAPVGAIGGFAIEARTTTFDELELRLSRACRSDPIACEKDVTALGLVSRLEAALSRFEVELAEERRTVAEVSGWLPGFKARLGDPFPHQAELDEKRAEMAELEASLAATPGDAAPPEATEAAA</sequence>
<dbReference type="InterPro" id="IPR027417">
    <property type="entry name" value="P-loop_NTPase"/>
</dbReference>
<evidence type="ECO:0000256" key="4">
    <source>
        <dbReference type="SAM" id="MobiDB-lite"/>
    </source>
</evidence>
<reference evidence="6 7" key="1">
    <citation type="submission" date="2018-06" db="EMBL/GenBank/DDBJ databases">
        <title>Genomic Encyclopedia of Type Strains, Phase IV (KMG-IV): sequencing the most valuable type-strain genomes for metagenomic binning, comparative biology and taxonomic classification.</title>
        <authorList>
            <person name="Goeker M."/>
        </authorList>
    </citation>
    <scope>NUCLEOTIDE SEQUENCE [LARGE SCALE GENOMIC DNA]</scope>
    <source>
        <strain evidence="6 7">DSM 24875</strain>
    </source>
</reference>
<dbReference type="Pfam" id="PF05175">
    <property type="entry name" value="MTS"/>
    <property type="match status" value="1"/>
</dbReference>
<keyword evidence="2" id="KW-0949">S-adenosyl-L-methionine</keyword>
<keyword evidence="1 6" id="KW-0489">Methyltransferase</keyword>
<feature type="domain" description="Helicase ATP-binding" evidence="5">
    <location>
        <begin position="868"/>
        <end position="1136"/>
    </location>
</feature>
<keyword evidence="7" id="KW-1185">Reference proteome</keyword>
<dbReference type="GO" id="GO:0032259">
    <property type="term" value="P:methylation"/>
    <property type="evidence" value="ECO:0007669"/>
    <property type="project" value="UniProtKB-KW"/>
</dbReference>
<feature type="coiled-coil region" evidence="3">
    <location>
        <begin position="1015"/>
        <end position="1042"/>
    </location>
</feature>
<feature type="region of interest" description="Disordered" evidence="4">
    <location>
        <begin position="1676"/>
        <end position="1699"/>
    </location>
</feature>
<dbReference type="Proteomes" id="UP000253529">
    <property type="component" value="Unassembled WGS sequence"/>
</dbReference>
<dbReference type="OrthoDB" id="9814088at2"/>
<dbReference type="SUPFAM" id="SSF52540">
    <property type="entry name" value="P-loop containing nucleoside triphosphate hydrolases"/>
    <property type="match status" value="2"/>
</dbReference>
<keyword evidence="1 6" id="KW-0808">Transferase</keyword>
<dbReference type="InterPro" id="IPR007848">
    <property type="entry name" value="Small_mtfrase_dom"/>
</dbReference>
<dbReference type="RefSeq" id="WP_113893799.1">
    <property type="nucleotide sequence ID" value="NZ_QNRK01000058.1"/>
</dbReference>
<feature type="compositionally biased region" description="Low complexity" evidence="4">
    <location>
        <begin position="1678"/>
        <end position="1699"/>
    </location>
</feature>
<dbReference type="InterPro" id="IPR014001">
    <property type="entry name" value="Helicase_ATP-bd"/>
</dbReference>
<dbReference type="SMART" id="SM00487">
    <property type="entry name" value="DEXDc"/>
    <property type="match status" value="1"/>
</dbReference>
<dbReference type="PROSITE" id="PS00092">
    <property type="entry name" value="N6_MTASE"/>
    <property type="match status" value="1"/>
</dbReference>
<evidence type="ECO:0000256" key="1">
    <source>
        <dbReference type="ARBA" id="ARBA00022603"/>
    </source>
</evidence>
<gene>
    <name evidence="6" type="ORF">DFR50_1583</name>
</gene>
<dbReference type="InterPro" id="IPR002052">
    <property type="entry name" value="DNA_methylase_N6_adenine_CS"/>
</dbReference>
<evidence type="ECO:0000313" key="6">
    <source>
        <dbReference type="EMBL" id="RBP01173.1"/>
    </source>
</evidence>
<dbReference type="GO" id="GO:0003676">
    <property type="term" value="F:nucleic acid binding"/>
    <property type="evidence" value="ECO:0007669"/>
    <property type="project" value="InterPro"/>
</dbReference>
<dbReference type="EMBL" id="QNRK01000058">
    <property type="protein sequence ID" value="RBP01173.1"/>
    <property type="molecule type" value="Genomic_DNA"/>
</dbReference>
<evidence type="ECO:0000313" key="7">
    <source>
        <dbReference type="Proteomes" id="UP000253529"/>
    </source>
</evidence>
<dbReference type="PANTHER" id="PTHR41313:SF1">
    <property type="entry name" value="DNA METHYLASE ADENINE-SPECIFIC DOMAIN-CONTAINING PROTEIN"/>
    <property type="match status" value="1"/>
</dbReference>
<dbReference type="SUPFAM" id="SSF53335">
    <property type="entry name" value="S-adenosyl-L-methionine-dependent methyltransferases"/>
    <property type="match status" value="1"/>
</dbReference>
<dbReference type="CDD" id="cd02440">
    <property type="entry name" value="AdoMet_MTases"/>
    <property type="match status" value="1"/>
</dbReference>
<dbReference type="GO" id="GO:0008168">
    <property type="term" value="F:methyltransferase activity"/>
    <property type="evidence" value="ECO:0007669"/>
    <property type="project" value="UniProtKB-KW"/>
</dbReference>
<evidence type="ECO:0000256" key="3">
    <source>
        <dbReference type="SAM" id="Coils"/>
    </source>
</evidence>
<name>A0A366EFR2_9HYPH</name>
<comment type="caution">
    <text evidence="6">The sequence shown here is derived from an EMBL/GenBank/DDBJ whole genome shotgun (WGS) entry which is preliminary data.</text>
</comment>
<organism evidence="6 7">
    <name type="scientific">Roseiarcus fermentans</name>
    <dbReference type="NCBI Taxonomy" id="1473586"/>
    <lineage>
        <taxon>Bacteria</taxon>
        <taxon>Pseudomonadati</taxon>
        <taxon>Pseudomonadota</taxon>
        <taxon>Alphaproteobacteria</taxon>
        <taxon>Hyphomicrobiales</taxon>
        <taxon>Roseiarcaceae</taxon>
        <taxon>Roseiarcus</taxon>
    </lineage>
</organism>
<dbReference type="PRINTS" id="PR00507">
    <property type="entry name" value="N12N6MTFRASE"/>
</dbReference>
<dbReference type="InterPro" id="IPR052933">
    <property type="entry name" value="DNA_Protect_Modify"/>
</dbReference>
<dbReference type="PANTHER" id="PTHR41313">
    <property type="entry name" value="ADENINE-SPECIFIC METHYLTRANSFERASE"/>
    <property type="match status" value="1"/>
</dbReference>
<protein>
    <submittedName>
        <fullName evidence="6">N12 class adenine-specific DNA methylase</fullName>
    </submittedName>
</protein>
<evidence type="ECO:0000259" key="5">
    <source>
        <dbReference type="SMART" id="SM00487"/>
    </source>
</evidence>
<keyword evidence="3" id="KW-0175">Coiled coil</keyword>